<evidence type="ECO:0000259" key="5">
    <source>
        <dbReference type="PROSITE" id="PS50931"/>
    </source>
</evidence>
<dbReference type="GO" id="GO:0003677">
    <property type="term" value="F:DNA binding"/>
    <property type="evidence" value="ECO:0007669"/>
    <property type="project" value="UniProtKB-KW"/>
</dbReference>
<evidence type="ECO:0000313" key="7">
    <source>
        <dbReference type="Proteomes" id="UP000319828"/>
    </source>
</evidence>
<evidence type="ECO:0000313" key="6">
    <source>
        <dbReference type="EMBL" id="TVO34100.1"/>
    </source>
</evidence>
<dbReference type="EMBL" id="VMKJ01000033">
    <property type="protein sequence ID" value="TVO34100.1"/>
    <property type="molecule type" value="Genomic_DNA"/>
</dbReference>
<dbReference type="InterPro" id="IPR036388">
    <property type="entry name" value="WH-like_DNA-bd_sf"/>
</dbReference>
<dbReference type="PROSITE" id="PS50931">
    <property type="entry name" value="HTH_LYSR"/>
    <property type="match status" value="1"/>
</dbReference>
<accession>A0A557P0C4</accession>
<dbReference type="PANTHER" id="PTHR30118:SF6">
    <property type="entry name" value="HTH-TYPE TRANSCRIPTIONAL REGULATOR LEUO"/>
    <property type="match status" value="1"/>
</dbReference>
<dbReference type="Gene3D" id="3.40.190.10">
    <property type="entry name" value="Periplasmic binding protein-like II"/>
    <property type="match status" value="2"/>
</dbReference>
<feature type="domain" description="HTH lysR-type" evidence="5">
    <location>
        <begin position="4"/>
        <end position="61"/>
    </location>
</feature>
<dbReference type="AlphaFoldDB" id="A0A557P0C4"/>
<dbReference type="Gene3D" id="1.10.10.10">
    <property type="entry name" value="Winged helix-like DNA-binding domain superfamily/Winged helix DNA-binding domain"/>
    <property type="match status" value="1"/>
</dbReference>
<dbReference type="InterPro" id="IPR005119">
    <property type="entry name" value="LysR_subst-bd"/>
</dbReference>
<sequence>MKTTELNLIPIFVAIYEEQSLSKAAKRLSISQPAVSKSLKRLREVYDDPLFNRSNNGMEPTSFAMDIYPAFEAALVNFNSTLTSSRNFNPKASNKTFSIACISVVGFNWITTLLAHIREIAPNINLEVHPLFTQDYETDLRLQRYDLIIDIEPHSSSVLKHELLVKEEACVVYSMNHSRLQEQISEEAFFKEEHIALSRWQVRGSLLSNEHIDNLETRKITHRMPSAVEMLAIIESSDNIGILPKSTVEYFQTLFKVKTAPLPFAHKHFDFCAIWHPSRTYDSAHKWLRQQLQATAGMSKESGWN</sequence>
<dbReference type="InterPro" id="IPR050389">
    <property type="entry name" value="LysR-type_TF"/>
</dbReference>
<dbReference type="InterPro" id="IPR036390">
    <property type="entry name" value="WH_DNA-bd_sf"/>
</dbReference>
<dbReference type="Pfam" id="PF03466">
    <property type="entry name" value="LysR_substrate"/>
    <property type="match status" value="1"/>
</dbReference>
<proteinExistence type="inferred from homology"/>
<dbReference type="SUPFAM" id="SSF53850">
    <property type="entry name" value="Periplasmic binding protein-like II"/>
    <property type="match status" value="1"/>
</dbReference>
<dbReference type="InterPro" id="IPR000847">
    <property type="entry name" value="LysR_HTH_N"/>
</dbReference>
<keyword evidence="4" id="KW-0804">Transcription</keyword>
<evidence type="ECO:0000256" key="4">
    <source>
        <dbReference type="ARBA" id="ARBA00023163"/>
    </source>
</evidence>
<dbReference type="RefSeq" id="WP_144388798.1">
    <property type="nucleotide sequence ID" value="NZ_CANNCB010000026.1"/>
</dbReference>
<comment type="caution">
    <text evidence="6">The sequence shown here is derived from an EMBL/GenBank/DDBJ whole genome shotgun (WGS) entry which is preliminary data.</text>
</comment>
<comment type="similarity">
    <text evidence="1">Belongs to the LysR transcriptional regulatory family.</text>
</comment>
<protein>
    <submittedName>
        <fullName evidence="6">LysR family transcriptional regulator</fullName>
    </submittedName>
</protein>
<evidence type="ECO:0000256" key="3">
    <source>
        <dbReference type="ARBA" id="ARBA00023125"/>
    </source>
</evidence>
<dbReference type="OrthoDB" id="8557381at2"/>
<dbReference type="GO" id="GO:0003700">
    <property type="term" value="F:DNA-binding transcription factor activity"/>
    <property type="evidence" value="ECO:0007669"/>
    <property type="project" value="InterPro"/>
</dbReference>
<dbReference type="Pfam" id="PF00126">
    <property type="entry name" value="HTH_1"/>
    <property type="match status" value="1"/>
</dbReference>
<name>A0A557P0C4_9VIBR</name>
<dbReference type="PRINTS" id="PR00039">
    <property type="entry name" value="HTHLYSR"/>
</dbReference>
<organism evidence="6 7">
    <name type="scientific">Vibrio algivorus</name>
    <dbReference type="NCBI Taxonomy" id="1667024"/>
    <lineage>
        <taxon>Bacteria</taxon>
        <taxon>Pseudomonadati</taxon>
        <taxon>Pseudomonadota</taxon>
        <taxon>Gammaproteobacteria</taxon>
        <taxon>Vibrionales</taxon>
        <taxon>Vibrionaceae</taxon>
        <taxon>Vibrio</taxon>
    </lineage>
</organism>
<dbReference type="PANTHER" id="PTHR30118">
    <property type="entry name" value="HTH-TYPE TRANSCRIPTIONAL REGULATOR LEUO-RELATED"/>
    <property type="match status" value="1"/>
</dbReference>
<reference evidence="6 7" key="1">
    <citation type="submission" date="2019-07" db="EMBL/GenBank/DDBJ databases">
        <title>The draft genome sequence of Vibrio algivorus M1486.</title>
        <authorList>
            <person name="Meng X."/>
        </authorList>
    </citation>
    <scope>NUCLEOTIDE SEQUENCE [LARGE SCALE GENOMIC DNA]</scope>
    <source>
        <strain evidence="6 7">M1486</strain>
    </source>
</reference>
<evidence type="ECO:0000256" key="1">
    <source>
        <dbReference type="ARBA" id="ARBA00009437"/>
    </source>
</evidence>
<gene>
    <name evidence="6" type="ORF">FOF44_14020</name>
</gene>
<keyword evidence="2" id="KW-0805">Transcription regulation</keyword>
<evidence type="ECO:0000256" key="2">
    <source>
        <dbReference type="ARBA" id="ARBA00023015"/>
    </source>
</evidence>
<keyword evidence="3" id="KW-0238">DNA-binding</keyword>
<dbReference type="SUPFAM" id="SSF46785">
    <property type="entry name" value="Winged helix' DNA-binding domain"/>
    <property type="match status" value="1"/>
</dbReference>
<dbReference type="Proteomes" id="UP000319828">
    <property type="component" value="Unassembled WGS sequence"/>
</dbReference>